<proteinExistence type="predicted"/>
<gene>
    <name evidence="4" type="ORF">CWB96_00130</name>
    <name evidence="3" type="ORF">CWB97_02125</name>
</gene>
<protein>
    <submittedName>
        <fullName evidence="4">Uncharacterized protein</fullName>
    </submittedName>
</protein>
<dbReference type="OrthoDB" id="8227548at2"/>
<feature type="transmembrane region" description="Helical" evidence="2">
    <location>
        <begin position="68"/>
        <end position="89"/>
    </location>
</feature>
<comment type="caution">
    <text evidence="4">The sequence shown here is derived from an EMBL/GenBank/DDBJ whole genome shotgun (WGS) entry which is preliminary data.</text>
</comment>
<reference evidence="5 6" key="2">
    <citation type="submission" date="2019-06" db="EMBL/GenBank/DDBJ databases">
        <title>Co-occurence of chitin degradation, pigmentation and bioactivity in marine Pseudoalteromonas.</title>
        <authorList>
            <person name="Sonnenschein E.C."/>
            <person name="Bech P.K."/>
        </authorList>
    </citation>
    <scope>NUCLEOTIDE SEQUENCE [LARGE SCALE GENOMIC DNA]</scope>
    <source>
        <strain evidence="6">S2231</strain>
        <strain evidence="3 5">S2233</strain>
    </source>
</reference>
<evidence type="ECO:0000313" key="5">
    <source>
        <dbReference type="Proteomes" id="UP000305730"/>
    </source>
</evidence>
<keyword evidence="2" id="KW-0472">Membrane</keyword>
<dbReference type="Proteomes" id="UP000307706">
    <property type="component" value="Unassembled WGS sequence"/>
</dbReference>
<dbReference type="AlphaFoldDB" id="A0A5S3XV70"/>
<reference evidence="5 6" key="1">
    <citation type="submission" date="2017-12" db="EMBL/GenBank/DDBJ databases">
        <authorList>
            <person name="Paulsen S."/>
            <person name="Gram L.K."/>
        </authorList>
    </citation>
    <scope>NUCLEOTIDE SEQUENCE [LARGE SCALE GENOMIC DNA]</scope>
    <source>
        <strain evidence="4 6">S2231</strain>
        <strain evidence="3 5">S2233</strain>
    </source>
</reference>
<dbReference type="Proteomes" id="UP000305730">
    <property type="component" value="Unassembled WGS sequence"/>
</dbReference>
<evidence type="ECO:0000313" key="4">
    <source>
        <dbReference type="EMBL" id="TMP63049.1"/>
    </source>
</evidence>
<feature type="region of interest" description="Disordered" evidence="1">
    <location>
        <begin position="231"/>
        <end position="250"/>
    </location>
</feature>
<feature type="transmembrane region" description="Helical" evidence="2">
    <location>
        <begin position="34"/>
        <end position="56"/>
    </location>
</feature>
<name>A0A5S3XV70_9GAMM</name>
<dbReference type="EMBL" id="PNCK01000009">
    <property type="protein sequence ID" value="TMP46273.1"/>
    <property type="molecule type" value="Genomic_DNA"/>
</dbReference>
<evidence type="ECO:0000313" key="3">
    <source>
        <dbReference type="EMBL" id="TMP46273.1"/>
    </source>
</evidence>
<keyword evidence="5" id="KW-1185">Reference proteome</keyword>
<accession>A0A5S3XV70</accession>
<keyword evidence="2" id="KW-0812">Transmembrane</keyword>
<evidence type="ECO:0000313" key="6">
    <source>
        <dbReference type="Proteomes" id="UP000307706"/>
    </source>
</evidence>
<feature type="transmembrane region" description="Helical" evidence="2">
    <location>
        <begin position="198"/>
        <end position="222"/>
    </location>
</feature>
<organism evidence="4 6">
    <name type="scientific">Pseudoalteromonas citrea</name>
    <dbReference type="NCBI Taxonomy" id="43655"/>
    <lineage>
        <taxon>Bacteria</taxon>
        <taxon>Pseudomonadati</taxon>
        <taxon>Pseudomonadota</taxon>
        <taxon>Gammaproteobacteria</taxon>
        <taxon>Alteromonadales</taxon>
        <taxon>Pseudoalteromonadaceae</taxon>
        <taxon>Pseudoalteromonas</taxon>
    </lineage>
</organism>
<keyword evidence="2" id="KW-1133">Transmembrane helix</keyword>
<dbReference type="EMBL" id="PNCL01000001">
    <property type="protein sequence ID" value="TMP63049.1"/>
    <property type="molecule type" value="Genomic_DNA"/>
</dbReference>
<evidence type="ECO:0000256" key="1">
    <source>
        <dbReference type="SAM" id="MobiDB-lite"/>
    </source>
</evidence>
<reference evidence="4" key="3">
    <citation type="submission" date="2019-09" db="EMBL/GenBank/DDBJ databases">
        <title>Co-occurence of chitin degradation, pigmentation and bioactivity in marine Pseudoalteromonas.</title>
        <authorList>
            <person name="Sonnenschein E.C."/>
            <person name="Bech P.K."/>
        </authorList>
    </citation>
    <scope>NUCLEOTIDE SEQUENCE</scope>
    <source>
        <strain evidence="4">S2231</strain>
    </source>
</reference>
<evidence type="ECO:0000256" key="2">
    <source>
        <dbReference type="SAM" id="Phobius"/>
    </source>
</evidence>
<sequence>MGMIILLAFTALLIASNAAYFSIIGLAAMFSASYWPVVFMGISLEAGKLVATSYVYRAWSEISIAMRTYLMAAIALLMLITSLGIFGFLSHGYGASLTELHKVQLIHESKQVELNRVLKRIDQVHSVISSIPVTYITKRMELQAQQQPLLDSLARQETNLRNDIVELNKQILEVQTHIGPILYIADMFNLDQQEAVKYFIFAIVLVFDPLAVILVLATNCALSHRHSGSKKVIKNDGRAQNSKDYTDKPASIPKTLAATAKLQKPSINLMESTLSAIKASKGSHKERVVPLDLSNTVIDPNENIVFAGAKMPKAVLNALSEQDQALVLGVVRGMSLSVLAGRLSMKESEVKQRCEFIAQRLFATGYTVNVKSIFV</sequence>